<dbReference type="EMBL" id="JABAYA010000028">
    <property type="protein sequence ID" value="KAF7729130.1"/>
    <property type="molecule type" value="Genomic_DNA"/>
</dbReference>
<feature type="compositionally biased region" description="Basic and acidic residues" evidence="1">
    <location>
        <begin position="188"/>
        <end position="200"/>
    </location>
</feature>
<dbReference type="AlphaFoldDB" id="A0A8H7BSE2"/>
<dbReference type="Proteomes" id="UP000605846">
    <property type="component" value="Unassembled WGS sequence"/>
</dbReference>
<gene>
    <name evidence="2" type="ORF">EC973_004898</name>
</gene>
<feature type="compositionally biased region" description="Low complexity" evidence="1">
    <location>
        <begin position="202"/>
        <end position="214"/>
    </location>
</feature>
<comment type="caution">
    <text evidence="2">The sequence shown here is derived from an EMBL/GenBank/DDBJ whole genome shotgun (WGS) entry which is preliminary data.</text>
</comment>
<protein>
    <submittedName>
        <fullName evidence="2">Uncharacterized protein</fullName>
    </submittedName>
</protein>
<feature type="compositionally biased region" description="Low complexity" evidence="1">
    <location>
        <begin position="12"/>
        <end position="23"/>
    </location>
</feature>
<feature type="region of interest" description="Disordered" evidence="1">
    <location>
        <begin position="301"/>
        <end position="363"/>
    </location>
</feature>
<sequence>MTHPLADGGDTGRSSRSGSPRSSIFGDIDVAKLNGARSSGLRSSMPSSANSSIRGMDEDDEESLFGKVRTKRVATPSAPSPPPPASPPTKTKVPVPSPSALPSAPTPVRHSPAPSPSPPSAAEVPAAVSTPTTTATPTPPSPPPPATAPPSIGPSDNKEEPPATPPARPSSSIFASASRFIKIRTKSAKTEPDTPAHEPKTSILPQPQIPSSQPVMSTQNSPIPASPQKRFSRRELVKKKEEEVRQKEKEKEEEEQESLPTPVIEDEATRAFASDLMRFRVDRLPGRIDYADSPELQASLTKDTLQLNQPVLTPSASTPTTATMNHESLNPWSETPLGFGLEPSVTSSTPLKGQRPLNRRQIAPTKRDAFADLISSWNGERMEIVREEKEEDRELFLDTVAAERRDIGFAGISNEEEAPKTPKKPFVDFQALSLDDPWC</sequence>
<evidence type="ECO:0000256" key="1">
    <source>
        <dbReference type="SAM" id="MobiDB-lite"/>
    </source>
</evidence>
<feature type="compositionally biased region" description="Pro residues" evidence="1">
    <location>
        <begin position="78"/>
        <end position="87"/>
    </location>
</feature>
<proteinExistence type="predicted"/>
<reference evidence="2" key="1">
    <citation type="submission" date="2020-01" db="EMBL/GenBank/DDBJ databases">
        <title>Genome Sequencing of Three Apophysomyces-Like Fungal Strains Confirms a Novel Fungal Genus in the Mucoromycota with divergent Burkholderia-like Endosymbiotic Bacteria.</title>
        <authorList>
            <person name="Stajich J.E."/>
            <person name="Macias A.M."/>
            <person name="Carter-House D."/>
            <person name="Lovett B."/>
            <person name="Kasson L.R."/>
            <person name="Berry K."/>
            <person name="Grigoriev I."/>
            <person name="Chang Y."/>
            <person name="Spatafora J."/>
            <person name="Kasson M.T."/>
        </authorList>
    </citation>
    <scope>NUCLEOTIDE SEQUENCE</scope>
    <source>
        <strain evidence="2">NRRL A-21654</strain>
    </source>
</reference>
<keyword evidence="3" id="KW-1185">Reference proteome</keyword>
<feature type="region of interest" description="Disordered" evidence="1">
    <location>
        <begin position="1"/>
        <end position="267"/>
    </location>
</feature>
<accession>A0A8H7BSE2</accession>
<feature type="compositionally biased region" description="Low complexity" evidence="1">
    <location>
        <begin position="313"/>
        <end position="323"/>
    </location>
</feature>
<evidence type="ECO:0000313" key="3">
    <source>
        <dbReference type="Proteomes" id="UP000605846"/>
    </source>
</evidence>
<feature type="compositionally biased region" description="Low complexity" evidence="1">
    <location>
        <begin position="38"/>
        <end position="48"/>
    </location>
</feature>
<organism evidence="2 3">
    <name type="scientific">Apophysomyces ossiformis</name>
    <dbReference type="NCBI Taxonomy" id="679940"/>
    <lineage>
        <taxon>Eukaryota</taxon>
        <taxon>Fungi</taxon>
        <taxon>Fungi incertae sedis</taxon>
        <taxon>Mucoromycota</taxon>
        <taxon>Mucoromycotina</taxon>
        <taxon>Mucoromycetes</taxon>
        <taxon>Mucorales</taxon>
        <taxon>Mucorineae</taxon>
        <taxon>Mucoraceae</taxon>
        <taxon>Apophysomyces</taxon>
    </lineage>
</organism>
<feature type="compositionally biased region" description="Low complexity" evidence="1">
    <location>
        <begin position="88"/>
        <end position="112"/>
    </location>
</feature>
<feature type="compositionally biased region" description="Basic and acidic residues" evidence="1">
    <location>
        <begin position="233"/>
        <end position="250"/>
    </location>
</feature>
<name>A0A8H7BSE2_9FUNG</name>
<feature type="compositionally biased region" description="Polar residues" evidence="1">
    <location>
        <begin position="324"/>
        <end position="333"/>
    </location>
</feature>
<evidence type="ECO:0000313" key="2">
    <source>
        <dbReference type="EMBL" id="KAF7729130.1"/>
    </source>
</evidence>
<feature type="compositionally biased region" description="Pro residues" evidence="1">
    <location>
        <begin position="137"/>
        <end position="152"/>
    </location>
</feature>
<dbReference type="OrthoDB" id="2289980at2759"/>
<feature type="compositionally biased region" description="Polar residues" evidence="1">
    <location>
        <begin position="301"/>
        <end position="312"/>
    </location>
</feature>
<feature type="compositionally biased region" description="Low complexity" evidence="1">
    <location>
        <begin position="169"/>
        <end position="180"/>
    </location>
</feature>
<feature type="compositionally biased region" description="Low complexity" evidence="1">
    <location>
        <begin position="120"/>
        <end position="136"/>
    </location>
</feature>